<dbReference type="EC" id="5.1.3.13" evidence="3 7"/>
<comment type="subunit">
    <text evidence="7">Homodimer.</text>
</comment>
<keyword evidence="7 8" id="KW-0413">Isomerase</keyword>
<feature type="site" description="Participates in a stacking interaction with the thymidine ring of dTDP-4-oxo-6-deoxyglucose" evidence="6">
    <location>
        <position position="138"/>
    </location>
</feature>
<comment type="pathway">
    <text evidence="7">Carbohydrate biosynthesis; dTDP-L-rhamnose biosynthesis.</text>
</comment>
<evidence type="ECO:0000256" key="7">
    <source>
        <dbReference type="RuleBase" id="RU364069"/>
    </source>
</evidence>
<dbReference type="GO" id="GO:0019305">
    <property type="term" value="P:dTDP-rhamnose biosynthetic process"/>
    <property type="evidence" value="ECO:0007669"/>
    <property type="project" value="UniProtKB-UniRule"/>
</dbReference>
<proteinExistence type="inferred from homology"/>
<comment type="function">
    <text evidence="2 7">Catalyzes the epimerization of the C3' and C5'positions of dTDP-6-deoxy-D-xylo-4-hexulose, forming dTDP-6-deoxy-L-lyxo-4-hexulose.</text>
</comment>
<dbReference type="PANTHER" id="PTHR21047">
    <property type="entry name" value="DTDP-6-DEOXY-D-GLUCOSE-3,5 EPIMERASE"/>
    <property type="match status" value="1"/>
</dbReference>
<dbReference type="GO" id="GO:0005829">
    <property type="term" value="C:cytosol"/>
    <property type="evidence" value="ECO:0007669"/>
    <property type="project" value="TreeGrafter"/>
</dbReference>
<protein>
    <recommendedName>
        <fullName evidence="4 7">dTDP-4-dehydrorhamnose 3,5-epimerase</fullName>
        <ecNumber evidence="3 7">5.1.3.13</ecNumber>
    </recommendedName>
    <alternativeName>
        <fullName evidence="7">Thymidine diphospho-4-keto-rhamnose 3,5-epimerase</fullName>
    </alternativeName>
</protein>
<dbReference type="InterPro" id="IPR014710">
    <property type="entry name" value="RmlC-like_jellyroll"/>
</dbReference>
<feature type="active site" description="Proton donor" evidence="5">
    <location>
        <position position="132"/>
    </location>
</feature>
<dbReference type="InterPro" id="IPR000888">
    <property type="entry name" value="RmlC-like"/>
</dbReference>
<dbReference type="Proteomes" id="UP001139089">
    <property type="component" value="Unassembled WGS sequence"/>
</dbReference>
<dbReference type="Gene3D" id="2.60.120.10">
    <property type="entry name" value="Jelly Rolls"/>
    <property type="match status" value="1"/>
</dbReference>
<keyword evidence="9" id="KW-1185">Reference proteome</keyword>
<accession>A0A9X1NU89</accession>
<comment type="caution">
    <text evidence="8">The sequence shown here is derived from an EMBL/GenBank/DDBJ whole genome shotgun (WGS) entry which is preliminary data.</text>
</comment>
<evidence type="ECO:0000313" key="8">
    <source>
        <dbReference type="EMBL" id="MCD7111300.1"/>
    </source>
</evidence>
<dbReference type="NCBIfam" id="TIGR01221">
    <property type="entry name" value="rmlC"/>
    <property type="match status" value="1"/>
</dbReference>
<organism evidence="8 9">
    <name type="scientific">Rhizobium quercicola</name>
    <dbReference type="NCBI Taxonomy" id="2901226"/>
    <lineage>
        <taxon>Bacteria</taxon>
        <taxon>Pseudomonadati</taxon>
        <taxon>Pseudomonadota</taxon>
        <taxon>Alphaproteobacteria</taxon>
        <taxon>Hyphomicrobiales</taxon>
        <taxon>Rhizobiaceae</taxon>
        <taxon>Rhizobium/Agrobacterium group</taxon>
        <taxon>Rhizobium</taxon>
    </lineage>
</organism>
<name>A0A9X1NU89_9HYPH</name>
<evidence type="ECO:0000313" key="9">
    <source>
        <dbReference type="Proteomes" id="UP001139089"/>
    </source>
</evidence>
<comment type="catalytic activity">
    <reaction evidence="1 7">
        <text>dTDP-4-dehydro-6-deoxy-alpha-D-glucose = dTDP-4-dehydro-beta-L-rhamnose</text>
        <dbReference type="Rhea" id="RHEA:16969"/>
        <dbReference type="ChEBI" id="CHEBI:57649"/>
        <dbReference type="ChEBI" id="CHEBI:62830"/>
        <dbReference type="EC" id="5.1.3.13"/>
    </reaction>
</comment>
<dbReference type="EMBL" id="JAJOZR010000014">
    <property type="protein sequence ID" value="MCD7111300.1"/>
    <property type="molecule type" value="Genomic_DNA"/>
</dbReference>
<reference evidence="8" key="1">
    <citation type="submission" date="2021-12" db="EMBL/GenBank/DDBJ databases">
        <authorList>
            <person name="Li Y."/>
        </authorList>
    </citation>
    <scope>NUCLEOTIDE SEQUENCE</scope>
    <source>
        <strain evidence="8">DKSPLA3</strain>
    </source>
</reference>
<evidence type="ECO:0000256" key="4">
    <source>
        <dbReference type="ARBA" id="ARBA00019595"/>
    </source>
</evidence>
<dbReference type="GO" id="GO:0008830">
    <property type="term" value="F:dTDP-4-dehydrorhamnose 3,5-epimerase activity"/>
    <property type="evidence" value="ECO:0007669"/>
    <property type="project" value="UniProtKB-UniRule"/>
</dbReference>
<evidence type="ECO:0000256" key="1">
    <source>
        <dbReference type="ARBA" id="ARBA00001298"/>
    </source>
</evidence>
<evidence type="ECO:0000256" key="3">
    <source>
        <dbReference type="ARBA" id="ARBA00012098"/>
    </source>
</evidence>
<evidence type="ECO:0000256" key="5">
    <source>
        <dbReference type="PIRSR" id="PIRSR600888-1"/>
    </source>
</evidence>
<dbReference type="GO" id="GO:0000271">
    <property type="term" value="P:polysaccharide biosynthetic process"/>
    <property type="evidence" value="ECO:0007669"/>
    <property type="project" value="TreeGrafter"/>
</dbReference>
<dbReference type="Pfam" id="PF00908">
    <property type="entry name" value="dTDP_sugar_isom"/>
    <property type="match status" value="1"/>
</dbReference>
<dbReference type="AlphaFoldDB" id="A0A9X1NU89"/>
<evidence type="ECO:0000256" key="6">
    <source>
        <dbReference type="PIRSR" id="PIRSR600888-3"/>
    </source>
</evidence>
<evidence type="ECO:0000256" key="2">
    <source>
        <dbReference type="ARBA" id="ARBA00001997"/>
    </source>
</evidence>
<gene>
    <name evidence="8" type="primary">rfbC</name>
    <name evidence="8" type="ORF">LRX75_19865</name>
</gene>
<dbReference type="InterPro" id="IPR011051">
    <property type="entry name" value="RmlC_Cupin_sf"/>
</dbReference>
<feature type="active site" description="Proton acceptor" evidence="5">
    <location>
        <position position="62"/>
    </location>
</feature>
<sequence length="192" mass="21300">MNFERLSISDVVLVKPNKIGDDRGYFMETFRQSLFEEQAAKVEFRQDNQSLSADAGTVRGLHFQLEPRAQGKLVRCIAGAIYDVAVDIRVGSPTYGQYVGAELTAQNGHQLWVPAGFAHGFCTLVPATEVSYKVTDYYSAEHDRGLRWDDPAIGIVWPDVARTPVLSKKDTLQPLLADLKESFTYTGPNANS</sequence>
<dbReference type="RefSeq" id="WP_231816377.1">
    <property type="nucleotide sequence ID" value="NZ_JAJOZR010000014.1"/>
</dbReference>
<comment type="similarity">
    <text evidence="7">Belongs to the dTDP-4-dehydrorhamnose 3,5-epimerase family.</text>
</comment>
<dbReference type="CDD" id="cd00438">
    <property type="entry name" value="cupin_RmlC"/>
    <property type="match status" value="1"/>
</dbReference>
<dbReference type="SUPFAM" id="SSF51182">
    <property type="entry name" value="RmlC-like cupins"/>
    <property type="match status" value="1"/>
</dbReference>
<dbReference type="PANTHER" id="PTHR21047:SF2">
    <property type="entry name" value="THYMIDINE DIPHOSPHO-4-KETO-RHAMNOSE 3,5-EPIMERASE"/>
    <property type="match status" value="1"/>
</dbReference>